<organism evidence="2 3">
    <name type="scientific">Elizabethkingia ursingii</name>
    <dbReference type="NCBI Taxonomy" id="1756150"/>
    <lineage>
        <taxon>Bacteria</taxon>
        <taxon>Pseudomonadati</taxon>
        <taxon>Bacteroidota</taxon>
        <taxon>Flavobacteriia</taxon>
        <taxon>Flavobacteriales</taxon>
        <taxon>Weeksellaceae</taxon>
        <taxon>Elizabethkingia</taxon>
    </lineage>
</organism>
<sequence>MGIIYIHSGINILVNSQDTYSMLGTIFSLLFIVAGSLDILFCVNSRSLLVDNIWYAVGGIISAVTGMFMIVYVEILFDMFQLLLGYILLLRSSQLLNFSMDFIKVFKYNGKKLIVVSACGAGLGLTLIFCPLVLESLLGSFTAVTFIVMGIVSIMLGYTMSIKNK</sequence>
<dbReference type="InterPro" id="IPR005325">
    <property type="entry name" value="DUF308_memb"/>
</dbReference>
<evidence type="ECO:0000256" key="1">
    <source>
        <dbReference type="SAM" id="Phobius"/>
    </source>
</evidence>
<evidence type="ECO:0000313" key="2">
    <source>
        <dbReference type="EMBL" id="OPB94519.1"/>
    </source>
</evidence>
<keyword evidence="1" id="KW-0812">Transmembrane</keyword>
<feature type="transmembrane region" description="Helical" evidence="1">
    <location>
        <begin position="140"/>
        <end position="160"/>
    </location>
</feature>
<feature type="transmembrane region" description="Helical" evidence="1">
    <location>
        <begin position="112"/>
        <end position="134"/>
    </location>
</feature>
<keyword evidence="1" id="KW-1133">Transmembrane helix</keyword>
<evidence type="ECO:0000313" key="3">
    <source>
        <dbReference type="Proteomes" id="UP000190016"/>
    </source>
</evidence>
<dbReference type="Pfam" id="PF03729">
    <property type="entry name" value="DUF308"/>
    <property type="match status" value="1"/>
</dbReference>
<feature type="transmembrane region" description="Helical" evidence="1">
    <location>
        <begin position="20"/>
        <end position="41"/>
    </location>
</feature>
<protein>
    <recommendedName>
        <fullName evidence="4">DUF1275 domain-containing protein</fullName>
    </recommendedName>
</protein>
<keyword evidence="1" id="KW-0472">Membrane</keyword>
<keyword evidence="3" id="KW-1185">Reference proteome</keyword>
<accession>A0ABX3NDD6</accession>
<dbReference type="EMBL" id="MBDS01000001">
    <property type="protein sequence ID" value="OPB94519.1"/>
    <property type="molecule type" value="Genomic_DNA"/>
</dbReference>
<name>A0ABX3NDD6_9FLAO</name>
<reference evidence="2 3" key="1">
    <citation type="submission" date="2016-07" db="EMBL/GenBank/DDBJ databases">
        <title>Revisiting the Taxonomy of the Elizabethkingia Genus based on Whole-Genome Sequencing, Optical Mapping, and MALDI-TOF.</title>
        <authorList>
            <person name="Nicholson A.C."/>
        </authorList>
    </citation>
    <scope>NUCLEOTIDE SEQUENCE [LARGE SCALE GENOMIC DNA]</scope>
    <source>
        <strain evidence="2 3">C1558</strain>
    </source>
</reference>
<dbReference type="Proteomes" id="UP000190016">
    <property type="component" value="Unassembled WGS sequence"/>
</dbReference>
<gene>
    <name evidence="2" type="ORF">BB021_18120</name>
</gene>
<feature type="transmembrane region" description="Helical" evidence="1">
    <location>
        <begin position="53"/>
        <end position="73"/>
    </location>
</feature>
<proteinExistence type="predicted"/>
<evidence type="ECO:0008006" key="4">
    <source>
        <dbReference type="Google" id="ProtNLM"/>
    </source>
</evidence>
<comment type="caution">
    <text evidence="2">The sequence shown here is derived from an EMBL/GenBank/DDBJ whole genome shotgun (WGS) entry which is preliminary data.</text>
</comment>